<gene>
    <name evidence="1" type="ORF">DYI28_29385</name>
</gene>
<name>A0AAP9DPY2_BACOV</name>
<accession>A0AAP9DPY2</accession>
<protein>
    <submittedName>
        <fullName evidence="1">Uncharacterized protein</fullName>
    </submittedName>
</protein>
<evidence type="ECO:0000313" key="1">
    <source>
        <dbReference type="EMBL" id="QDM12812.1"/>
    </source>
</evidence>
<evidence type="ECO:0000313" key="2">
    <source>
        <dbReference type="Proteomes" id="UP000318823"/>
    </source>
</evidence>
<geneLocation type="plasmid" evidence="1 2">
    <name>unnamed1</name>
</geneLocation>
<dbReference type="RefSeq" id="WP_032846098.1">
    <property type="nucleotide sequence ID" value="NZ_CP041396.1"/>
</dbReference>
<proteinExistence type="predicted"/>
<sequence>MKKLLIIFSYILLATACQQNDEEYITQTTELSALDQFSSNLEKQNHNISNSSTKANQALGGFIVNILWDINLTFSERTLKVFLGVPHQTALNYLESLANSYPSTLFQPVRIVYYGTESGYAKIGLQTLNGYVASEMFIKVLLRDFASLMIQAPSVGLSFDFEFDVDYPEWPPVTGDTIT</sequence>
<dbReference type="PROSITE" id="PS51257">
    <property type="entry name" value="PROKAR_LIPOPROTEIN"/>
    <property type="match status" value="1"/>
</dbReference>
<organism evidence="1 2">
    <name type="scientific">Bacteroides ovatus</name>
    <dbReference type="NCBI Taxonomy" id="28116"/>
    <lineage>
        <taxon>Bacteria</taxon>
        <taxon>Pseudomonadati</taxon>
        <taxon>Bacteroidota</taxon>
        <taxon>Bacteroidia</taxon>
        <taxon>Bacteroidales</taxon>
        <taxon>Bacteroidaceae</taxon>
        <taxon>Bacteroides</taxon>
    </lineage>
</organism>
<dbReference type="AlphaFoldDB" id="A0AAP9DPY2"/>
<keyword evidence="1" id="KW-0614">Plasmid</keyword>
<dbReference type="Proteomes" id="UP000318823">
    <property type="component" value="Plasmid unnamed1"/>
</dbReference>
<reference evidence="2" key="1">
    <citation type="journal article" date="2018" name="J. Anim. Genet.">
        <title>Acquired interbacterial defense systems protect against interspecies antagonism in the human gut microbiome.</title>
        <authorList>
            <person name="Ross B.D."/>
            <person name="Verster A.J."/>
            <person name="Radey M.C."/>
            <person name="Schmidtke D.T."/>
            <person name="Pope C.E."/>
            <person name="Hoffman L.R."/>
            <person name="Hajjar A."/>
            <person name="Peterson S.B."/>
            <person name="Borenstein E."/>
            <person name="Mougous J."/>
        </authorList>
    </citation>
    <scope>NUCLEOTIDE SEQUENCE [LARGE SCALE GENOMIC DNA]</scope>
    <source>
        <strain evidence="2">3725 D1 iv</strain>
        <plasmid evidence="2">unnamed1</plasmid>
    </source>
</reference>
<dbReference type="EMBL" id="CP041396">
    <property type="protein sequence ID" value="QDM12812.1"/>
    <property type="molecule type" value="Genomic_DNA"/>
</dbReference>